<dbReference type="Pfam" id="PF02518">
    <property type="entry name" value="HATPase_c"/>
    <property type="match status" value="1"/>
</dbReference>
<evidence type="ECO:0000259" key="12">
    <source>
        <dbReference type="PROSITE" id="PS50112"/>
    </source>
</evidence>
<dbReference type="KEGG" id="daf:Desaf_2277"/>
<dbReference type="InterPro" id="IPR004358">
    <property type="entry name" value="Sig_transdc_His_kin-like_C"/>
</dbReference>
<gene>
    <name evidence="13" type="ORF">Desaf_2277</name>
</gene>
<dbReference type="Pfam" id="PF00512">
    <property type="entry name" value="HisKA"/>
    <property type="match status" value="1"/>
</dbReference>
<dbReference type="Proteomes" id="UP000007844">
    <property type="component" value="Chromosome"/>
</dbReference>
<organism evidence="13 14">
    <name type="scientific">Desulfocurvibacter africanus subsp. africanus str. Walvis Bay</name>
    <dbReference type="NCBI Taxonomy" id="690850"/>
    <lineage>
        <taxon>Bacteria</taxon>
        <taxon>Pseudomonadati</taxon>
        <taxon>Thermodesulfobacteriota</taxon>
        <taxon>Desulfovibrionia</taxon>
        <taxon>Desulfovibrionales</taxon>
        <taxon>Desulfovibrionaceae</taxon>
        <taxon>Desulfocurvibacter</taxon>
    </lineage>
</organism>
<dbReference type="SMART" id="SM00091">
    <property type="entry name" value="PAS"/>
    <property type="match status" value="1"/>
</dbReference>
<keyword evidence="6" id="KW-0547">Nucleotide-binding</keyword>
<keyword evidence="4" id="KW-0597">Phosphoprotein</keyword>
<keyword evidence="14" id="KW-1185">Reference proteome</keyword>
<dbReference type="InterPro" id="IPR036097">
    <property type="entry name" value="HisK_dim/P_sf"/>
</dbReference>
<dbReference type="SUPFAM" id="SSF55785">
    <property type="entry name" value="PYP-like sensor domain (PAS domain)"/>
    <property type="match status" value="1"/>
</dbReference>
<dbReference type="Pfam" id="PF08448">
    <property type="entry name" value="PAS_4"/>
    <property type="match status" value="1"/>
</dbReference>
<dbReference type="InterPro" id="IPR036890">
    <property type="entry name" value="HATPase_C_sf"/>
</dbReference>
<dbReference type="SUPFAM" id="SSF47384">
    <property type="entry name" value="Homodimeric domain of signal transducing histidine kinase"/>
    <property type="match status" value="1"/>
</dbReference>
<keyword evidence="10" id="KW-1133">Transmembrane helix</keyword>
<evidence type="ECO:0000313" key="13">
    <source>
        <dbReference type="EMBL" id="EGJ50603.1"/>
    </source>
</evidence>
<dbReference type="EC" id="2.7.13.3" evidence="3"/>
<keyword evidence="5" id="KW-0808">Transferase</keyword>
<feature type="transmembrane region" description="Helical" evidence="10">
    <location>
        <begin position="15"/>
        <end position="43"/>
    </location>
</feature>
<evidence type="ECO:0000256" key="10">
    <source>
        <dbReference type="SAM" id="Phobius"/>
    </source>
</evidence>
<dbReference type="InterPro" id="IPR013656">
    <property type="entry name" value="PAS_4"/>
</dbReference>
<dbReference type="SMART" id="SM00388">
    <property type="entry name" value="HisKA"/>
    <property type="match status" value="1"/>
</dbReference>
<evidence type="ECO:0000256" key="3">
    <source>
        <dbReference type="ARBA" id="ARBA00012438"/>
    </source>
</evidence>
<dbReference type="SMART" id="SM00387">
    <property type="entry name" value="HATPase_c"/>
    <property type="match status" value="1"/>
</dbReference>
<dbReference type="Gene3D" id="6.10.340.10">
    <property type="match status" value="1"/>
</dbReference>
<feature type="transmembrane region" description="Helical" evidence="10">
    <location>
        <begin position="169"/>
        <end position="192"/>
    </location>
</feature>
<dbReference type="InterPro" id="IPR000014">
    <property type="entry name" value="PAS"/>
</dbReference>
<keyword evidence="10" id="KW-0812">Transmembrane</keyword>
<evidence type="ECO:0000256" key="7">
    <source>
        <dbReference type="ARBA" id="ARBA00022777"/>
    </source>
</evidence>
<evidence type="ECO:0000256" key="1">
    <source>
        <dbReference type="ARBA" id="ARBA00000085"/>
    </source>
</evidence>
<dbReference type="Gene3D" id="3.30.565.10">
    <property type="entry name" value="Histidine kinase-like ATPase, C-terminal domain"/>
    <property type="match status" value="1"/>
</dbReference>
<keyword evidence="10" id="KW-0472">Membrane</keyword>
<evidence type="ECO:0000256" key="4">
    <source>
        <dbReference type="ARBA" id="ARBA00022553"/>
    </source>
</evidence>
<dbReference type="PROSITE" id="PS50109">
    <property type="entry name" value="HIS_KIN"/>
    <property type="match status" value="1"/>
</dbReference>
<accession>F3YXA5</accession>
<dbReference type="InterPro" id="IPR005467">
    <property type="entry name" value="His_kinase_dom"/>
</dbReference>
<dbReference type="eggNOG" id="COG5000">
    <property type="taxonomic scope" value="Bacteria"/>
</dbReference>
<dbReference type="EMBL" id="CP003221">
    <property type="protein sequence ID" value="EGJ50603.1"/>
    <property type="molecule type" value="Genomic_DNA"/>
</dbReference>
<dbReference type="PANTHER" id="PTHR43065">
    <property type="entry name" value="SENSOR HISTIDINE KINASE"/>
    <property type="match status" value="1"/>
</dbReference>
<name>F3YXA5_DESAF</name>
<feature type="domain" description="Histidine kinase" evidence="11">
    <location>
        <begin position="459"/>
        <end position="685"/>
    </location>
</feature>
<protein>
    <recommendedName>
        <fullName evidence="3">histidine kinase</fullName>
        <ecNumber evidence="3">2.7.13.3</ecNumber>
    </recommendedName>
</protein>
<evidence type="ECO:0000256" key="2">
    <source>
        <dbReference type="ARBA" id="ARBA00004370"/>
    </source>
</evidence>
<dbReference type="Pfam" id="PF00672">
    <property type="entry name" value="HAMP"/>
    <property type="match status" value="1"/>
</dbReference>
<dbReference type="RefSeq" id="WP_014260314.1">
    <property type="nucleotide sequence ID" value="NC_016629.1"/>
</dbReference>
<dbReference type="InterPro" id="IPR035965">
    <property type="entry name" value="PAS-like_dom_sf"/>
</dbReference>
<dbReference type="HOGENOM" id="CLU_426245_0_0_7"/>
<evidence type="ECO:0000259" key="11">
    <source>
        <dbReference type="PROSITE" id="PS50109"/>
    </source>
</evidence>
<feature type="domain" description="PAS" evidence="12">
    <location>
        <begin position="315"/>
        <end position="385"/>
    </location>
</feature>
<dbReference type="PROSITE" id="PS50112">
    <property type="entry name" value="PAS"/>
    <property type="match status" value="1"/>
</dbReference>
<dbReference type="InterPro" id="IPR003661">
    <property type="entry name" value="HisK_dim/P_dom"/>
</dbReference>
<reference evidence="13 14" key="1">
    <citation type="journal article" date="2011" name="J. Bacteriol.">
        <title>Genome sequence of the mercury-methylating and pleomorphic Desulfovibrio africanus Strain Walvis Bay.</title>
        <authorList>
            <person name="Brown S.D."/>
            <person name="Wall J.D."/>
            <person name="Kucken A.M."/>
            <person name="Gilmour C.C."/>
            <person name="Podar M."/>
            <person name="Brandt C.C."/>
            <person name="Teshima H."/>
            <person name="Detter J.C."/>
            <person name="Han C.S."/>
            <person name="Land M.L."/>
            <person name="Lucas S."/>
            <person name="Han J."/>
            <person name="Pennacchio L."/>
            <person name="Nolan M."/>
            <person name="Pitluck S."/>
            <person name="Woyke T."/>
            <person name="Goodwin L."/>
            <person name="Palumbo A.V."/>
            <person name="Elias D.A."/>
        </authorList>
    </citation>
    <scope>NUCLEOTIDE SEQUENCE [LARGE SCALE GENOMIC DNA]</scope>
    <source>
        <strain evidence="13 14">Walvis Bay</strain>
    </source>
</reference>
<dbReference type="PANTHER" id="PTHR43065:SF10">
    <property type="entry name" value="PEROXIDE STRESS-ACTIVATED HISTIDINE KINASE MAK3"/>
    <property type="match status" value="1"/>
</dbReference>
<comment type="catalytic activity">
    <reaction evidence="1">
        <text>ATP + protein L-histidine = ADP + protein N-phospho-L-histidine.</text>
        <dbReference type="EC" id="2.7.13.3"/>
    </reaction>
</comment>
<evidence type="ECO:0000256" key="6">
    <source>
        <dbReference type="ARBA" id="ARBA00022741"/>
    </source>
</evidence>
<dbReference type="PRINTS" id="PR00344">
    <property type="entry name" value="BCTRLSENSOR"/>
</dbReference>
<dbReference type="GO" id="GO:0000155">
    <property type="term" value="F:phosphorelay sensor kinase activity"/>
    <property type="evidence" value="ECO:0007669"/>
    <property type="project" value="InterPro"/>
</dbReference>
<dbReference type="AlphaFoldDB" id="F3YXA5"/>
<dbReference type="Gene3D" id="1.10.287.130">
    <property type="match status" value="1"/>
</dbReference>
<dbReference type="Gene3D" id="3.30.450.20">
    <property type="entry name" value="PAS domain"/>
    <property type="match status" value="1"/>
</dbReference>
<keyword evidence="8" id="KW-0067">ATP-binding</keyword>
<keyword evidence="9" id="KW-0902">Two-component regulatory system</keyword>
<proteinExistence type="predicted"/>
<dbReference type="STRING" id="690850.Desaf_2277"/>
<dbReference type="InterPro" id="IPR003660">
    <property type="entry name" value="HAMP_dom"/>
</dbReference>
<evidence type="ECO:0000256" key="9">
    <source>
        <dbReference type="ARBA" id="ARBA00023012"/>
    </source>
</evidence>
<dbReference type="GO" id="GO:0005524">
    <property type="term" value="F:ATP binding"/>
    <property type="evidence" value="ECO:0007669"/>
    <property type="project" value="UniProtKB-KW"/>
</dbReference>
<sequence>MRVGFLSALSFRGKINLGIAAIVVVFGLFTAILVSNLVTGSLLAESKKRGSSMVLNLAGRAEEQLLTRDYLRLKKTVDQYKALGETVEYAFILDKDGLVLAHTFADGFPSGLKKVNTGPDGDAVGILLLDTGRLLVYDFSAGVHIGDNRIGTARIGLSRQEVQRTGRRLFLAIFAITGAGALLSLILGSFFARNVTRRINLLRASAEEIMRGNLDVQVGTARGRNCWEVMNCGLENCPAYGDLRRRCWYMAGTLCPACANTESEDKRESCKSCPVYQQNAGDEIQSLAEAFDVMAATLKDHIGELETARRGLARQEQLLHTVFDVTPDLVSLQDERLVYRLVNKAFRRYFSLSGEEVVGRTDKDIFPSGQGVLSEDENRQILETGMPLSKEIYVQRGENRRWFHVVKVPVYDGEPADSARPPRIIGLLLTARDISVIKRYQEQLIQSQKMEDLGKLAGGVAHEINTPLGIILGYSQILLEDLPKDSREREDVAVIEKQTQVCRKIVADLLGFSRQMESSWAEVDLNESIREVVALVRHIFQQERVFIEMQLDDGVPPIRGDKEKLKQVWLNLLSNAFDAIGADGTMVIRTKLCKHRRRVVVTVADTGKGISQDHMAQIFDPFFTTKPVGAGTGLGLSVSFGIIKDHKGKISAVSPAPVEYLGMGQEDGRPVGPGTVFIIELPLTDEGLPEDECLDI</sequence>
<dbReference type="NCBIfam" id="TIGR00229">
    <property type="entry name" value="sensory_box"/>
    <property type="match status" value="1"/>
</dbReference>
<dbReference type="InterPro" id="IPR003594">
    <property type="entry name" value="HATPase_dom"/>
</dbReference>
<evidence type="ECO:0000256" key="5">
    <source>
        <dbReference type="ARBA" id="ARBA00022679"/>
    </source>
</evidence>
<comment type="subcellular location">
    <subcellularLocation>
        <location evidence="2">Membrane</location>
    </subcellularLocation>
</comment>
<dbReference type="SUPFAM" id="SSF55874">
    <property type="entry name" value="ATPase domain of HSP90 chaperone/DNA topoisomerase II/histidine kinase"/>
    <property type="match status" value="1"/>
</dbReference>
<keyword evidence="7 13" id="KW-0418">Kinase</keyword>
<evidence type="ECO:0000313" key="14">
    <source>
        <dbReference type="Proteomes" id="UP000007844"/>
    </source>
</evidence>
<dbReference type="GO" id="GO:0016020">
    <property type="term" value="C:membrane"/>
    <property type="evidence" value="ECO:0007669"/>
    <property type="project" value="UniProtKB-SubCell"/>
</dbReference>
<dbReference type="CDD" id="cd00082">
    <property type="entry name" value="HisKA"/>
    <property type="match status" value="1"/>
</dbReference>
<dbReference type="CDD" id="cd00130">
    <property type="entry name" value="PAS"/>
    <property type="match status" value="1"/>
</dbReference>
<evidence type="ECO:0000256" key="8">
    <source>
        <dbReference type="ARBA" id="ARBA00022840"/>
    </source>
</evidence>